<keyword evidence="2" id="KW-1185">Reference proteome</keyword>
<evidence type="ECO:0008006" key="3">
    <source>
        <dbReference type="Google" id="ProtNLM"/>
    </source>
</evidence>
<organism evidence="1 2">
    <name type="scientific">Ancylobacter mangrovi</name>
    <dbReference type="NCBI Taxonomy" id="2972472"/>
    <lineage>
        <taxon>Bacteria</taxon>
        <taxon>Pseudomonadati</taxon>
        <taxon>Pseudomonadota</taxon>
        <taxon>Alphaproteobacteria</taxon>
        <taxon>Hyphomicrobiales</taxon>
        <taxon>Xanthobacteraceae</taxon>
        <taxon>Ancylobacter</taxon>
    </lineage>
</organism>
<evidence type="ECO:0000313" key="2">
    <source>
        <dbReference type="Proteomes" id="UP001151088"/>
    </source>
</evidence>
<proteinExistence type="predicted"/>
<sequence>MPHFAGRVLRSGTTAGLLMAAVLAGCARRKGYTAVQPLNATSHWLDGGRAARTRRVDLAHTLPGVATHLAASMFWAGVFEAARRRGPRRPLVGDAAGVAALAAFVDYAVVPKRLTPGWEDVVGWRDIALAYAAMAIAFAATGESSIERLRRPHRTPLRLMKHN</sequence>
<dbReference type="Proteomes" id="UP001151088">
    <property type="component" value="Unassembled WGS sequence"/>
</dbReference>
<evidence type="ECO:0000313" key="1">
    <source>
        <dbReference type="EMBL" id="MCS0494006.1"/>
    </source>
</evidence>
<comment type="caution">
    <text evidence="1">The sequence shown here is derived from an EMBL/GenBank/DDBJ whole genome shotgun (WGS) entry which is preliminary data.</text>
</comment>
<dbReference type="EMBL" id="JANTHZ010000001">
    <property type="protein sequence ID" value="MCS0494006.1"/>
    <property type="molecule type" value="Genomic_DNA"/>
</dbReference>
<dbReference type="AlphaFoldDB" id="A0A9X2P8J1"/>
<gene>
    <name evidence="1" type="ORF">NVS89_02775</name>
</gene>
<dbReference type="PROSITE" id="PS51257">
    <property type="entry name" value="PROKAR_LIPOPROTEIN"/>
    <property type="match status" value="1"/>
</dbReference>
<accession>A0A9X2P8J1</accession>
<protein>
    <recommendedName>
        <fullName evidence="3">Lipoprotein</fullName>
    </recommendedName>
</protein>
<name>A0A9X2P8J1_9HYPH</name>
<reference evidence="1" key="1">
    <citation type="submission" date="2022-08" db="EMBL/GenBank/DDBJ databases">
        <authorList>
            <person name="Li F."/>
        </authorList>
    </citation>
    <scope>NUCLEOTIDE SEQUENCE</scope>
    <source>
        <strain evidence="1">MQZ15Z-1</strain>
    </source>
</reference>
<dbReference type="RefSeq" id="WP_258730957.1">
    <property type="nucleotide sequence ID" value="NZ_JANTHZ010000001.1"/>
</dbReference>